<dbReference type="GO" id="GO:0043565">
    <property type="term" value="F:sequence-specific DNA binding"/>
    <property type="evidence" value="ECO:0007669"/>
    <property type="project" value="InterPro"/>
</dbReference>
<dbReference type="KEGG" id="bliq:INP51_11825"/>
<sequence>MHIKETGVLSESLIYFHMASPTAPLLYFYPACIGHYFCNGCYSLSRTNYNSFLFLYVIKGNGFIKTQGQKHTLAQGNLGLIDCYEPHQYYTEHGWEILWMHFDGPLARRYFDEIMKDHAPVFHGNAAINAKHELEVIYRCFDEGKSSIDESELSYHIVKLITPLLNHKEFSETPAKESPIKDTLHYISQNIDSELSVSMLAERIYLSKYHFIRIFKKETGYTPHEYILMCRVNAAAYALKSTSLSAKDIALQYGFSSESSFSTTFKKRLGASPRSYRLSENDNS</sequence>
<dbReference type="PROSITE" id="PS01124">
    <property type="entry name" value="HTH_ARAC_FAMILY_2"/>
    <property type="match status" value="1"/>
</dbReference>
<dbReference type="Pfam" id="PF12833">
    <property type="entry name" value="HTH_18"/>
    <property type="match status" value="1"/>
</dbReference>
<dbReference type="AlphaFoldDB" id="A0A7M2REM1"/>
<evidence type="ECO:0000256" key="1">
    <source>
        <dbReference type="ARBA" id="ARBA00023015"/>
    </source>
</evidence>
<dbReference type="EMBL" id="CP063304">
    <property type="protein sequence ID" value="QOV18689.1"/>
    <property type="molecule type" value="Genomic_DNA"/>
</dbReference>
<evidence type="ECO:0000256" key="3">
    <source>
        <dbReference type="ARBA" id="ARBA00023163"/>
    </source>
</evidence>
<dbReference type="Proteomes" id="UP000593601">
    <property type="component" value="Chromosome"/>
</dbReference>
<dbReference type="Pfam" id="PF02311">
    <property type="entry name" value="AraC_binding"/>
    <property type="match status" value="1"/>
</dbReference>
<name>A0A7M2REM1_9FIRM</name>
<evidence type="ECO:0000313" key="6">
    <source>
        <dbReference type="Proteomes" id="UP000593601"/>
    </source>
</evidence>
<dbReference type="Gene3D" id="2.60.120.280">
    <property type="entry name" value="Regulatory protein AraC"/>
    <property type="match status" value="1"/>
</dbReference>
<dbReference type="SMART" id="SM00342">
    <property type="entry name" value="HTH_ARAC"/>
    <property type="match status" value="1"/>
</dbReference>
<dbReference type="InterPro" id="IPR037923">
    <property type="entry name" value="HTH-like"/>
</dbReference>
<keyword evidence="3" id="KW-0804">Transcription</keyword>
<organism evidence="5 6">
    <name type="scientific">Blautia liquoris</name>
    <dbReference type="NCBI Taxonomy" id="2779518"/>
    <lineage>
        <taxon>Bacteria</taxon>
        <taxon>Bacillati</taxon>
        <taxon>Bacillota</taxon>
        <taxon>Clostridia</taxon>
        <taxon>Lachnospirales</taxon>
        <taxon>Lachnospiraceae</taxon>
        <taxon>Blautia</taxon>
    </lineage>
</organism>
<feature type="domain" description="HTH araC/xylS-type" evidence="4">
    <location>
        <begin position="181"/>
        <end position="279"/>
    </location>
</feature>
<evidence type="ECO:0000313" key="5">
    <source>
        <dbReference type="EMBL" id="QOV18689.1"/>
    </source>
</evidence>
<protein>
    <submittedName>
        <fullName evidence="5">AraC family transcriptional regulator</fullName>
    </submittedName>
</protein>
<proteinExistence type="predicted"/>
<reference evidence="5 6" key="1">
    <citation type="submission" date="2020-10" db="EMBL/GenBank/DDBJ databases">
        <title>Blautia liquoris sp.nov., isolated from the mud in a fermentation cellar used for the production of Chinese strong-flavoured liquor.</title>
        <authorList>
            <person name="Lu L."/>
        </authorList>
    </citation>
    <scope>NUCLEOTIDE SEQUENCE [LARGE SCALE GENOMIC DNA]</scope>
    <source>
        <strain evidence="5 6">LZLJ-3</strain>
    </source>
</reference>
<evidence type="ECO:0000259" key="4">
    <source>
        <dbReference type="PROSITE" id="PS01124"/>
    </source>
</evidence>
<keyword evidence="6" id="KW-1185">Reference proteome</keyword>
<dbReference type="Gene3D" id="1.10.10.60">
    <property type="entry name" value="Homeodomain-like"/>
    <property type="match status" value="2"/>
</dbReference>
<dbReference type="InterPro" id="IPR009057">
    <property type="entry name" value="Homeodomain-like_sf"/>
</dbReference>
<gene>
    <name evidence="5" type="ORF">INP51_11825</name>
</gene>
<evidence type="ECO:0000256" key="2">
    <source>
        <dbReference type="ARBA" id="ARBA00023125"/>
    </source>
</evidence>
<keyword evidence="2" id="KW-0238">DNA-binding</keyword>
<dbReference type="InterPro" id="IPR020449">
    <property type="entry name" value="Tscrpt_reg_AraC-type_HTH"/>
</dbReference>
<dbReference type="InterPro" id="IPR018060">
    <property type="entry name" value="HTH_AraC"/>
</dbReference>
<dbReference type="PANTHER" id="PTHR43280:SF28">
    <property type="entry name" value="HTH-TYPE TRANSCRIPTIONAL ACTIVATOR RHAS"/>
    <property type="match status" value="1"/>
</dbReference>
<dbReference type="PANTHER" id="PTHR43280">
    <property type="entry name" value="ARAC-FAMILY TRANSCRIPTIONAL REGULATOR"/>
    <property type="match status" value="1"/>
</dbReference>
<dbReference type="SUPFAM" id="SSF46689">
    <property type="entry name" value="Homeodomain-like"/>
    <property type="match status" value="2"/>
</dbReference>
<keyword evidence="1" id="KW-0805">Transcription regulation</keyword>
<dbReference type="InterPro" id="IPR003313">
    <property type="entry name" value="AraC-bd"/>
</dbReference>
<dbReference type="GO" id="GO:0003700">
    <property type="term" value="F:DNA-binding transcription factor activity"/>
    <property type="evidence" value="ECO:0007669"/>
    <property type="project" value="InterPro"/>
</dbReference>
<dbReference type="PRINTS" id="PR00032">
    <property type="entry name" value="HTHARAC"/>
</dbReference>
<dbReference type="SUPFAM" id="SSF51215">
    <property type="entry name" value="Regulatory protein AraC"/>
    <property type="match status" value="1"/>
</dbReference>
<accession>A0A7M2REM1</accession>